<gene>
    <name evidence="1" type="ORF">GMRT_13207</name>
</gene>
<name>A0A4Z1SSD3_GIAMU</name>
<protein>
    <recommendedName>
        <fullName evidence="3">Cullin family profile domain-containing protein</fullName>
    </recommendedName>
</protein>
<reference evidence="1 2" key="1">
    <citation type="submission" date="2019-05" db="EMBL/GenBank/DDBJ databases">
        <title>The compact genome of Giardia muris reveals important steps in the evolution of intestinal protozoan parasites.</title>
        <authorList>
            <person name="Xu F."/>
            <person name="Jimenez-Gonzalez A."/>
            <person name="Einarsson E."/>
            <person name="Astvaldsson A."/>
            <person name="Peirasmaki D."/>
            <person name="Eckmann L."/>
            <person name="Andersson J.O."/>
            <person name="Svard S.G."/>
            <person name="Jerlstrom-Hultqvist J."/>
        </authorList>
    </citation>
    <scope>NUCLEOTIDE SEQUENCE [LARGE SCALE GENOMIC DNA]</scope>
    <source>
        <strain evidence="1 2">Roberts-Thomson</strain>
    </source>
</reference>
<accession>A0A4Z1SSD3</accession>
<comment type="caution">
    <text evidence="1">The sequence shown here is derived from an EMBL/GenBank/DDBJ whole genome shotgun (WGS) entry which is preliminary data.</text>
</comment>
<dbReference type="AlphaFoldDB" id="A0A4Z1SSD3"/>
<keyword evidence="2" id="KW-1185">Reference proteome</keyword>
<evidence type="ECO:0008006" key="3">
    <source>
        <dbReference type="Google" id="ProtNLM"/>
    </source>
</evidence>
<sequence>MPSALVQHALGNEEEEEEEWSGTLEEQLLTVRAGTDMYQFCNRSLDLIPRIDDLEHEAFWMAFRTQGGQLLRLCGSSPKLKERYASLMDCYLDRLEERLGVELRDYIKAIRKTPDAISIDEPVALPVLWGLTAISTKYHEWPLVGYTLEAYLEDIPPGPRQVETILNCLHDVSTREASIAEICHLPLKNFHQIHLHVLKDALQRTEQETIDLEFRTYVLDALTTATTATTARSNHLSELIIVLLATGHESLPGLVQRCVNVLISTLSSDSTIHDVILPLERLSGALPLRLSKLLVLIRREYYEHCRHHYVLASLGMVAVAQVTIAMLEENLEAALRICEHASLWWSNDALNLLLHDTVMRILLLRATSPTKLTEMMLRERMIATKLLNSCPIPEHVREYNAYLSAALGTVQTPIPQPLVLSTSQAIIPLLIPSTLLRETTHDSSLGPYYNGFDFVLFTVGERRYALPQPYFLKLQEANPVLFSESGSNEDLLLKDATVPKLKRTESLSSERLHHKSGIMPELCLRAKICSLLKATKTMELEAVVQTLEIQGLPSNKVVSEIQHLVDHEYLISDGKTLEWC</sequence>
<evidence type="ECO:0000313" key="2">
    <source>
        <dbReference type="Proteomes" id="UP000315496"/>
    </source>
</evidence>
<dbReference type="EMBL" id="VDLU01000002">
    <property type="protein sequence ID" value="TNJ28680.1"/>
    <property type="molecule type" value="Genomic_DNA"/>
</dbReference>
<dbReference type="VEuPathDB" id="GiardiaDB:GMRT_13207"/>
<dbReference type="Proteomes" id="UP000315496">
    <property type="component" value="Chromosome 2"/>
</dbReference>
<organism evidence="1 2">
    <name type="scientific">Giardia muris</name>
    <dbReference type="NCBI Taxonomy" id="5742"/>
    <lineage>
        <taxon>Eukaryota</taxon>
        <taxon>Metamonada</taxon>
        <taxon>Diplomonadida</taxon>
        <taxon>Hexamitidae</taxon>
        <taxon>Giardiinae</taxon>
        <taxon>Giardia</taxon>
    </lineage>
</organism>
<evidence type="ECO:0000313" key="1">
    <source>
        <dbReference type="EMBL" id="TNJ28680.1"/>
    </source>
</evidence>
<proteinExistence type="predicted"/>